<sequence>MKDLKLMNDTGILNIYKPAGMTSHDVVAVIRRKLGIKRVGHTGTLDPMATGVLPICAGQAARITEYLDLDYKTYRCSMILGKMTDTQDIWGQVIEERPADGIGEEDVLRAFEPFRGVIDQKPPMYSAVRVNGKRLYEYAREGKEVQVKTRKVHIDDLTVEKIDLPNNRVDFSVCCSKGTYIRTICQDAGLALGCGAVMSTLERTASGAFRAEDAIALDKIKEMEPEQVWEAMTGPDFPLVHFGQITVDREGAKLFVNGRHLPPDICRVEKQPEFSRKRPALPMRDEYAAAYNVYQRSRQGKIFLGVAFFDKKYRKFAADKVLSRGDII</sequence>
<comment type="function">
    <text evidence="5">Responsible for synthesis of pseudouridine from uracil-55 in the psi GC loop of transfer RNAs.</text>
</comment>
<evidence type="ECO:0000256" key="2">
    <source>
        <dbReference type="ARBA" id="ARBA00005642"/>
    </source>
</evidence>
<dbReference type="PANTHER" id="PTHR13767:SF2">
    <property type="entry name" value="PSEUDOURIDYLATE SYNTHASE TRUB1"/>
    <property type="match status" value="1"/>
</dbReference>
<name>A0A9D1L7U4_9FIRM</name>
<dbReference type="Pfam" id="PF16198">
    <property type="entry name" value="TruB_C_2"/>
    <property type="match status" value="1"/>
</dbReference>
<dbReference type="GO" id="GO:0031119">
    <property type="term" value="P:tRNA pseudouridine synthesis"/>
    <property type="evidence" value="ECO:0007669"/>
    <property type="project" value="UniProtKB-UniRule"/>
</dbReference>
<evidence type="ECO:0000256" key="4">
    <source>
        <dbReference type="ARBA" id="ARBA00023235"/>
    </source>
</evidence>
<reference evidence="8" key="1">
    <citation type="submission" date="2020-10" db="EMBL/GenBank/DDBJ databases">
        <authorList>
            <person name="Gilroy R."/>
        </authorList>
    </citation>
    <scope>NUCLEOTIDE SEQUENCE</scope>
    <source>
        <strain evidence="8">11300</strain>
    </source>
</reference>
<evidence type="ECO:0000256" key="5">
    <source>
        <dbReference type="HAMAP-Rule" id="MF_01080"/>
    </source>
</evidence>
<evidence type="ECO:0000256" key="1">
    <source>
        <dbReference type="ARBA" id="ARBA00000385"/>
    </source>
</evidence>
<comment type="similarity">
    <text evidence="2 5">Belongs to the pseudouridine synthase TruB family. Type 1 subfamily.</text>
</comment>
<dbReference type="EMBL" id="DVMO01000035">
    <property type="protein sequence ID" value="HIU27156.1"/>
    <property type="molecule type" value="Genomic_DNA"/>
</dbReference>
<keyword evidence="3 5" id="KW-0819">tRNA processing</keyword>
<dbReference type="Proteomes" id="UP000824091">
    <property type="component" value="Unassembled WGS sequence"/>
</dbReference>
<dbReference type="PANTHER" id="PTHR13767">
    <property type="entry name" value="TRNA-PSEUDOURIDINE SYNTHASE"/>
    <property type="match status" value="1"/>
</dbReference>
<dbReference type="InterPro" id="IPR014780">
    <property type="entry name" value="tRNA_psdUridine_synth_TruB"/>
</dbReference>
<protein>
    <recommendedName>
        <fullName evidence="5">tRNA pseudouridine synthase B</fullName>
        <ecNumber evidence="5">5.4.99.25</ecNumber>
    </recommendedName>
    <alternativeName>
        <fullName evidence="5">tRNA pseudouridine(55) synthase</fullName>
        <shortName evidence="5">Psi55 synthase</shortName>
    </alternativeName>
    <alternativeName>
        <fullName evidence="5">tRNA pseudouridylate synthase</fullName>
    </alternativeName>
    <alternativeName>
        <fullName evidence="5">tRNA-uridine isomerase</fullName>
    </alternativeName>
</protein>
<accession>A0A9D1L7U4</accession>
<dbReference type="SUPFAM" id="SSF55120">
    <property type="entry name" value="Pseudouridine synthase"/>
    <property type="match status" value="1"/>
</dbReference>
<proteinExistence type="inferred from homology"/>
<comment type="caution">
    <text evidence="8">The sequence shown here is derived from an EMBL/GenBank/DDBJ whole genome shotgun (WGS) entry which is preliminary data.</text>
</comment>
<dbReference type="GO" id="GO:0003723">
    <property type="term" value="F:RNA binding"/>
    <property type="evidence" value="ECO:0007669"/>
    <property type="project" value="InterPro"/>
</dbReference>
<keyword evidence="4 5" id="KW-0413">Isomerase</keyword>
<evidence type="ECO:0000259" key="6">
    <source>
        <dbReference type="Pfam" id="PF01509"/>
    </source>
</evidence>
<reference evidence="8" key="2">
    <citation type="journal article" date="2021" name="PeerJ">
        <title>Extensive microbial diversity within the chicken gut microbiome revealed by metagenomics and culture.</title>
        <authorList>
            <person name="Gilroy R."/>
            <person name="Ravi A."/>
            <person name="Getino M."/>
            <person name="Pursley I."/>
            <person name="Horton D.L."/>
            <person name="Alikhan N.F."/>
            <person name="Baker D."/>
            <person name="Gharbi K."/>
            <person name="Hall N."/>
            <person name="Watson M."/>
            <person name="Adriaenssens E.M."/>
            <person name="Foster-Nyarko E."/>
            <person name="Jarju S."/>
            <person name="Secka A."/>
            <person name="Antonio M."/>
            <person name="Oren A."/>
            <person name="Chaudhuri R.R."/>
            <person name="La Ragione R."/>
            <person name="Hildebrand F."/>
            <person name="Pallen M.J."/>
        </authorList>
    </citation>
    <scope>NUCLEOTIDE SEQUENCE</scope>
    <source>
        <strain evidence="8">11300</strain>
    </source>
</reference>
<dbReference type="Pfam" id="PF01509">
    <property type="entry name" value="TruB_N"/>
    <property type="match status" value="1"/>
</dbReference>
<dbReference type="GO" id="GO:0160148">
    <property type="term" value="F:tRNA pseudouridine(55) synthase activity"/>
    <property type="evidence" value="ECO:0007669"/>
    <property type="project" value="UniProtKB-EC"/>
</dbReference>
<comment type="catalytic activity">
    <reaction evidence="1 5">
        <text>uridine(55) in tRNA = pseudouridine(55) in tRNA</text>
        <dbReference type="Rhea" id="RHEA:42532"/>
        <dbReference type="Rhea" id="RHEA-COMP:10101"/>
        <dbReference type="Rhea" id="RHEA-COMP:10102"/>
        <dbReference type="ChEBI" id="CHEBI:65314"/>
        <dbReference type="ChEBI" id="CHEBI:65315"/>
        <dbReference type="EC" id="5.4.99.25"/>
    </reaction>
</comment>
<evidence type="ECO:0000313" key="9">
    <source>
        <dbReference type="Proteomes" id="UP000824091"/>
    </source>
</evidence>
<evidence type="ECO:0000313" key="8">
    <source>
        <dbReference type="EMBL" id="HIU27156.1"/>
    </source>
</evidence>
<feature type="active site" description="Nucleophile" evidence="5">
    <location>
        <position position="46"/>
    </location>
</feature>
<dbReference type="NCBIfam" id="TIGR00431">
    <property type="entry name" value="TruB"/>
    <property type="match status" value="1"/>
</dbReference>
<dbReference type="InterPro" id="IPR020103">
    <property type="entry name" value="PsdUridine_synth_cat_dom_sf"/>
</dbReference>
<dbReference type="InterPro" id="IPR002501">
    <property type="entry name" value="PsdUridine_synth_N"/>
</dbReference>
<dbReference type="InterPro" id="IPR032819">
    <property type="entry name" value="TruB_C"/>
</dbReference>
<feature type="domain" description="Pseudouridine synthase II N-terminal" evidence="6">
    <location>
        <begin position="31"/>
        <end position="181"/>
    </location>
</feature>
<evidence type="ECO:0000256" key="3">
    <source>
        <dbReference type="ARBA" id="ARBA00022694"/>
    </source>
</evidence>
<feature type="domain" description="tRNA pseudouridylate synthase B C-terminal" evidence="7">
    <location>
        <begin position="182"/>
        <end position="222"/>
    </location>
</feature>
<dbReference type="EC" id="5.4.99.25" evidence="5"/>
<dbReference type="GO" id="GO:1990481">
    <property type="term" value="P:mRNA pseudouridine synthesis"/>
    <property type="evidence" value="ECO:0007669"/>
    <property type="project" value="TreeGrafter"/>
</dbReference>
<gene>
    <name evidence="5 8" type="primary">truB</name>
    <name evidence="8" type="ORF">IAD16_02090</name>
</gene>
<dbReference type="HAMAP" id="MF_01080">
    <property type="entry name" value="TruB_bact"/>
    <property type="match status" value="1"/>
</dbReference>
<evidence type="ECO:0000259" key="7">
    <source>
        <dbReference type="Pfam" id="PF16198"/>
    </source>
</evidence>
<dbReference type="Gene3D" id="3.30.2350.10">
    <property type="entry name" value="Pseudouridine synthase"/>
    <property type="match status" value="1"/>
</dbReference>
<dbReference type="AlphaFoldDB" id="A0A9D1L7U4"/>
<organism evidence="8 9">
    <name type="scientific">Candidatus Fimisoma avicola</name>
    <dbReference type="NCBI Taxonomy" id="2840826"/>
    <lineage>
        <taxon>Bacteria</taxon>
        <taxon>Bacillati</taxon>
        <taxon>Bacillota</taxon>
        <taxon>Clostridia</taxon>
        <taxon>Eubacteriales</taxon>
        <taxon>Candidatus Fimisoma</taxon>
    </lineage>
</organism>
<dbReference type="CDD" id="cd02573">
    <property type="entry name" value="PseudoU_synth_EcTruB"/>
    <property type="match status" value="1"/>
</dbReference>